<organism evidence="7 8">
    <name type="scientific">Streptacidiphilus pinicola</name>
    <dbReference type="NCBI Taxonomy" id="2219663"/>
    <lineage>
        <taxon>Bacteria</taxon>
        <taxon>Bacillati</taxon>
        <taxon>Actinomycetota</taxon>
        <taxon>Actinomycetes</taxon>
        <taxon>Kitasatosporales</taxon>
        <taxon>Streptomycetaceae</taxon>
        <taxon>Streptacidiphilus</taxon>
    </lineage>
</organism>
<proteinExistence type="inferred from homology"/>
<gene>
    <name evidence="7" type="ORF">DN069_29885</name>
</gene>
<dbReference type="GO" id="GO:0030435">
    <property type="term" value="P:sporulation resulting in formation of a cellular spore"/>
    <property type="evidence" value="ECO:0007669"/>
    <property type="project" value="UniProtKB-KW"/>
</dbReference>
<evidence type="ECO:0000313" key="7">
    <source>
        <dbReference type="EMBL" id="RAG82007.1"/>
    </source>
</evidence>
<keyword evidence="6" id="KW-0131">Cell cycle</keyword>
<dbReference type="AlphaFoldDB" id="A0A2X0IBW6"/>
<evidence type="ECO:0000256" key="2">
    <source>
        <dbReference type="ARBA" id="ARBA00009323"/>
    </source>
</evidence>
<dbReference type="Proteomes" id="UP000248889">
    <property type="component" value="Unassembled WGS sequence"/>
</dbReference>
<dbReference type="Pfam" id="PF04686">
    <property type="entry name" value="SsgA"/>
    <property type="match status" value="1"/>
</dbReference>
<dbReference type="Gene3D" id="2.30.31.20">
    <property type="entry name" value="Sporulation-specific cell division protein SsgB"/>
    <property type="match status" value="1"/>
</dbReference>
<sequence length="141" mass="15879">MNSTLRGQITMELATEAGLSYQIQVRLAFHQATPWVIELTFLLPGDEPVRWTVSRELLLDGLSTVAGEGDIHVRPLEWHDGELVAISLRSPEGEAELIAPLTALHAYLLRTDMMTPFGEEFSDEWLDRGITRLLDDAEQHQ</sequence>
<evidence type="ECO:0000256" key="4">
    <source>
        <dbReference type="ARBA" id="ARBA00022969"/>
    </source>
</evidence>
<keyword evidence="3 7" id="KW-0132">Cell division</keyword>
<dbReference type="EMBL" id="QKYN01000128">
    <property type="protein sequence ID" value="RAG82007.1"/>
    <property type="molecule type" value="Genomic_DNA"/>
</dbReference>
<evidence type="ECO:0000256" key="6">
    <source>
        <dbReference type="ARBA" id="ARBA00023306"/>
    </source>
</evidence>
<keyword evidence="8" id="KW-1185">Reference proteome</keyword>
<protein>
    <submittedName>
        <fullName evidence="7">SsgA family sporulation/cell division regulator</fullName>
    </submittedName>
</protein>
<dbReference type="RefSeq" id="WP_111506248.1">
    <property type="nucleotide sequence ID" value="NZ_QKYN01000128.1"/>
</dbReference>
<comment type="caution">
    <text evidence="7">The sequence shown here is derived from an EMBL/GenBank/DDBJ whole genome shotgun (WGS) entry which is preliminary data.</text>
</comment>
<dbReference type="OrthoDB" id="3853096at2"/>
<keyword evidence="5" id="KW-0717">Septation</keyword>
<keyword evidence="4" id="KW-0749">Sporulation</keyword>
<comment type="subcellular location">
    <subcellularLocation>
        <location evidence="1">Cell septum</location>
    </subcellularLocation>
</comment>
<dbReference type="GO" id="GO:0030428">
    <property type="term" value="C:cell septum"/>
    <property type="evidence" value="ECO:0007669"/>
    <property type="project" value="UniProtKB-SubCell"/>
</dbReference>
<name>A0A2X0IBW6_9ACTN</name>
<accession>A0A2X0IBW6</accession>
<evidence type="ECO:0000313" key="8">
    <source>
        <dbReference type="Proteomes" id="UP000248889"/>
    </source>
</evidence>
<dbReference type="InterPro" id="IPR006776">
    <property type="entry name" value="SsgB"/>
</dbReference>
<dbReference type="InterPro" id="IPR038658">
    <property type="entry name" value="SsgB_sf"/>
</dbReference>
<evidence type="ECO:0000256" key="1">
    <source>
        <dbReference type="ARBA" id="ARBA00004431"/>
    </source>
</evidence>
<reference evidence="7 8" key="1">
    <citation type="submission" date="2018-06" db="EMBL/GenBank/DDBJ databases">
        <title>Streptacidiphilus pinicola sp. nov., isolated from pine grove soil.</title>
        <authorList>
            <person name="Roh S.G."/>
            <person name="Park S."/>
            <person name="Kim M.-K."/>
            <person name="Yun B.-R."/>
            <person name="Park J."/>
            <person name="Kim M.J."/>
            <person name="Kim Y.S."/>
            <person name="Kim S.B."/>
        </authorList>
    </citation>
    <scope>NUCLEOTIDE SEQUENCE [LARGE SCALE GENOMIC DNA]</scope>
    <source>
        <strain evidence="7 8">MMS16-CNU450</strain>
    </source>
</reference>
<evidence type="ECO:0000256" key="5">
    <source>
        <dbReference type="ARBA" id="ARBA00023210"/>
    </source>
</evidence>
<dbReference type="GO" id="GO:0000917">
    <property type="term" value="P:division septum assembly"/>
    <property type="evidence" value="ECO:0007669"/>
    <property type="project" value="UniProtKB-KW"/>
</dbReference>
<evidence type="ECO:0000256" key="3">
    <source>
        <dbReference type="ARBA" id="ARBA00022618"/>
    </source>
</evidence>
<comment type="similarity">
    <text evidence="2">Belongs to the SsgA family.</text>
</comment>